<dbReference type="Gene3D" id="1.10.10.10">
    <property type="entry name" value="Winged helix-like DNA-binding domain superfamily/Winged helix DNA-binding domain"/>
    <property type="match status" value="1"/>
</dbReference>
<name>A0A4S3M9M6_9RHOB</name>
<gene>
    <name evidence="5" type="ORF">E7681_13080</name>
</gene>
<dbReference type="EMBL" id="SSMD01000006">
    <property type="protein sequence ID" value="THD72854.1"/>
    <property type="molecule type" value="Genomic_DNA"/>
</dbReference>
<proteinExistence type="predicted"/>
<dbReference type="CDD" id="cd06170">
    <property type="entry name" value="LuxR_C_like"/>
    <property type="match status" value="1"/>
</dbReference>
<dbReference type="AlphaFoldDB" id="A0A4S3M9M6"/>
<sequence>MRGKSPEMGDTAHQFTQIETCLAQLGQDGFLTPFLEMVEATGAAQIMVFSYTLDHAACLLSRNFRAGALGARLAAEYLDGWFRQDPLFADVLALDGGQSRPGDPADRMSADYRARFFEAPDLSGKSATLIAGERLRLAVNLYWADDAVRQPDLCALLARLALLHFEARPEHAYPAALDVLSDRERAVCLGMLAGKKAELIAAELGLAPSSIITYRKRAYAKLGINSRGSLFALCRP</sequence>
<evidence type="ECO:0000256" key="2">
    <source>
        <dbReference type="ARBA" id="ARBA00023125"/>
    </source>
</evidence>
<dbReference type="PANTHER" id="PTHR44688">
    <property type="entry name" value="DNA-BINDING TRANSCRIPTIONAL ACTIVATOR DEVR_DOSR"/>
    <property type="match status" value="1"/>
</dbReference>
<evidence type="ECO:0000259" key="4">
    <source>
        <dbReference type="PROSITE" id="PS50043"/>
    </source>
</evidence>
<dbReference type="OrthoDB" id="343383at2"/>
<evidence type="ECO:0000313" key="5">
    <source>
        <dbReference type="EMBL" id="THD72854.1"/>
    </source>
</evidence>
<dbReference type="SUPFAM" id="SSF46894">
    <property type="entry name" value="C-terminal effector domain of the bipartite response regulators"/>
    <property type="match status" value="1"/>
</dbReference>
<protein>
    <submittedName>
        <fullName evidence="5">LuxR family transcriptional regulator</fullName>
    </submittedName>
</protein>
<dbReference type="PROSITE" id="PS00622">
    <property type="entry name" value="HTH_LUXR_1"/>
    <property type="match status" value="1"/>
</dbReference>
<dbReference type="GO" id="GO:0003677">
    <property type="term" value="F:DNA binding"/>
    <property type="evidence" value="ECO:0007669"/>
    <property type="project" value="UniProtKB-KW"/>
</dbReference>
<accession>A0A4S3M9M6</accession>
<feature type="domain" description="HTH luxR-type" evidence="4">
    <location>
        <begin position="173"/>
        <end position="236"/>
    </location>
</feature>
<dbReference type="PANTHER" id="PTHR44688:SF16">
    <property type="entry name" value="DNA-BINDING TRANSCRIPTIONAL ACTIVATOR DEVR_DOSR"/>
    <property type="match status" value="1"/>
</dbReference>
<dbReference type="GO" id="GO:0006355">
    <property type="term" value="P:regulation of DNA-templated transcription"/>
    <property type="evidence" value="ECO:0007669"/>
    <property type="project" value="InterPro"/>
</dbReference>
<dbReference type="InterPro" id="IPR036388">
    <property type="entry name" value="WH-like_DNA-bd_sf"/>
</dbReference>
<dbReference type="PROSITE" id="PS50043">
    <property type="entry name" value="HTH_LUXR_2"/>
    <property type="match status" value="1"/>
</dbReference>
<dbReference type="Proteomes" id="UP000306113">
    <property type="component" value="Unassembled WGS sequence"/>
</dbReference>
<dbReference type="InterPro" id="IPR000792">
    <property type="entry name" value="Tscrpt_reg_LuxR_C"/>
</dbReference>
<dbReference type="Pfam" id="PF00196">
    <property type="entry name" value="GerE"/>
    <property type="match status" value="1"/>
</dbReference>
<keyword evidence="1" id="KW-0805">Transcription regulation</keyword>
<dbReference type="InterPro" id="IPR016032">
    <property type="entry name" value="Sig_transdc_resp-reg_C-effctor"/>
</dbReference>
<keyword evidence="6" id="KW-1185">Reference proteome</keyword>
<keyword evidence="3" id="KW-0804">Transcription</keyword>
<reference evidence="5 6" key="1">
    <citation type="submission" date="2019-04" db="EMBL/GenBank/DDBJ databases">
        <title>Draft genome sequence of Youngimonas vesicularis.</title>
        <authorList>
            <person name="Hameed A."/>
        </authorList>
    </citation>
    <scope>NUCLEOTIDE SEQUENCE [LARGE SCALE GENOMIC DNA]</scope>
    <source>
        <strain evidence="5 6">CC-AMW-E</strain>
    </source>
</reference>
<evidence type="ECO:0000256" key="3">
    <source>
        <dbReference type="ARBA" id="ARBA00023163"/>
    </source>
</evidence>
<evidence type="ECO:0000256" key="1">
    <source>
        <dbReference type="ARBA" id="ARBA00023015"/>
    </source>
</evidence>
<evidence type="ECO:0000313" key="6">
    <source>
        <dbReference type="Proteomes" id="UP000306113"/>
    </source>
</evidence>
<comment type="caution">
    <text evidence="5">The sequence shown here is derived from an EMBL/GenBank/DDBJ whole genome shotgun (WGS) entry which is preliminary data.</text>
</comment>
<dbReference type="SMART" id="SM00421">
    <property type="entry name" value="HTH_LUXR"/>
    <property type="match status" value="1"/>
</dbReference>
<keyword evidence="2" id="KW-0238">DNA-binding</keyword>
<organism evidence="5 6">
    <name type="scientific">Thalassobius vesicularis</name>
    <dbReference type="NCBI Taxonomy" id="1294297"/>
    <lineage>
        <taxon>Bacteria</taxon>
        <taxon>Pseudomonadati</taxon>
        <taxon>Pseudomonadota</taxon>
        <taxon>Alphaproteobacteria</taxon>
        <taxon>Rhodobacterales</taxon>
        <taxon>Roseobacteraceae</taxon>
        <taxon>Thalassovita</taxon>
    </lineage>
</organism>
<dbReference type="RefSeq" id="WP_136339751.1">
    <property type="nucleotide sequence ID" value="NZ_SSMD01000006.1"/>
</dbReference>